<dbReference type="AlphaFoldDB" id="A0AAU9IQY2"/>
<feature type="compositionally biased region" description="Polar residues" evidence="1">
    <location>
        <begin position="1"/>
        <end position="10"/>
    </location>
</feature>
<sequence>MLSSPKTTAGTLEYYEDSETSKASSNTRINEDLKSQEEFLSFTIRRILPPIFTVKNEDNELPFEAEEADLFKELNNQKICNIQ</sequence>
<reference evidence="2" key="1">
    <citation type="submission" date="2021-09" db="EMBL/GenBank/DDBJ databases">
        <authorList>
            <consortium name="AG Swart"/>
            <person name="Singh M."/>
            <person name="Singh A."/>
            <person name="Seah K."/>
            <person name="Emmerich C."/>
        </authorList>
    </citation>
    <scope>NUCLEOTIDE SEQUENCE</scope>
    <source>
        <strain evidence="2">ATCC30299</strain>
    </source>
</reference>
<feature type="region of interest" description="Disordered" evidence="1">
    <location>
        <begin position="1"/>
        <end position="29"/>
    </location>
</feature>
<evidence type="ECO:0000313" key="3">
    <source>
        <dbReference type="Proteomes" id="UP001162131"/>
    </source>
</evidence>
<name>A0AAU9IQY2_9CILI</name>
<comment type="caution">
    <text evidence="2">The sequence shown here is derived from an EMBL/GenBank/DDBJ whole genome shotgun (WGS) entry which is preliminary data.</text>
</comment>
<protein>
    <submittedName>
        <fullName evidence="2">Uncharacterized protein</fullName>
    </submittedName>
</protein>
<evidence type="ECO:0000313" key="2">
    <source>
        <dbReference type="EMBL" id="CAG9317226.1"/>
    </source>
</evidence>
<dbReference type="Proteomes" id="UP001162131">
    <property type="component" value="Unassembled WGS sequence"/>
</dbReference>
<organism evidence="2 3">
    <name type="scientific">Blepharisma stoltei</name>
    <dbReference type="NCBI Taxonomy" id="1481888"/>
    <lineage>
        <taxon>Eukaryota</taxon>
        <taxon>Sar</taxon>
        <taxon>Alveolata</taxon>
        <taxon>Ciliophora</taxon>
        <taxon>Postciliodesmatophora</taxon>
        <taxon>Heterotrichea</taxon>
        <taxon>Heterotrichida</taxon>
        <taxon>Blepharismidae</taxon>
        <taxon>Blepharisma</taxon>
    </lineage>
</organism>
<proteinExistence type="predicted"/>
<gene>
    <name evidence="2" type="ORF">BSTOLATCC_MIC18480</name>
</gene>
<accession>A0AAU9IQY2</accession>
<keyword evidence="3" id="KW-1185">Reference proteome</keyword>
<evidence type="ECO:0000256" key="1">
    <source>
        <dbReference type="SAM" id="MobiDB-lite"/>
    </source>
</evidence>
<dbReference type="EMBL" id="CAJZBQ010000018">
    <property type="protein sequence ID" value="CAG9317226.1"/>
    <property type="molecule type" value="Genomic_DNA"/>
</dbReference>